<dbReference type="AlphaFoldDB" id="A0A3M9NJA1"/>
<accession>A0A3M9NJA1</accession>
<dbReference type="RefSeq" id="WP_123119871.1">
    <property type="nucleotide sequence ID" value="NZ_RJJR01000004.1"/>
</dbReference>
<keyword evidence="5" id="KW-1185">Reference proteome</keyword>
<protein>
    <submittedName>
        <fullName evidence="4">Glycine zipper 2TM domain-containing protein</fullName>
    </submittedName>
</protein>
<dbReference type="PROSITE" id="PS51257">
    <property type="entry name" value="PROKAR_LIPOPROTEIN"/>
    <property type="match status" value="1"/>
</dbReference>
<proteinExistence type="predicted"/>
<comment type="caution">
    <text evidence="4">The sequence shown here is derived from an EMBL/GenBank/DDBJ whole genome shotgun (WGS) entry which is preliminary data.</text>
</comment>
<gene>
    <name evidence="4" type="ORF">EFY79_06465</name>
</gene>
<evidence type="ECO:0000313" key="5">
    <source>
        <dbReference type="Proteomes" id="UP000267223"/>
    </source>
</evidence>
<evidence type="ECO:0000313" key="4">
    <source>
        <dbReference type="EMBL" id="RNI37882.1"/>
    </source>
</evidence>
<dbReference type="Proteomes" id="UP000267223">
    <property type="component" value="Unassembled WGS sequence"/>
</dbReference>
<feature type="chain" id="PRO_5018299123" evidence="2">
    <location>
        <begin position="19"/>
        <end position="200"/>
    </location>
</feature>
<feature type="domain" description="Glycine zipper 2TM" evidence="3">
    <location>
        <begin position="149"/>
        <end position="187"/>
    </location>
</feature>
<evidence type="ECO:0000256" key="2">
    <source>
        <dbReference type="SAM" id="SignalP"/>
    </source>
</evidence>
<feature type="region of interest" description="Disordered" evidence="1">
    <location>
        <begin position="80"/>
        <end position="142"/>
    </location>
</feature>
<organism evidence="4 5">
    <name type="scientific">Hanamia caeni</name>
    <dbReference type="NCBI Taxonomy" id="2294116"/>
    <lineage>
        <taxon>Bacteria</taxon>
        <taxon>Pseudomonadati</taxon>
        <taxon>Bacteroidota</taxon>
        <taxon>Chitinophagia</taxon>
        <taxon>Chitinophagales</taxon>
        <taxon>Chitinophagaceae</taxon>
        <taxon>Hanamia</taxon>
    </lineage>
</organism>
<name>A0A3M9NJA1_9BACT</name>
<feature type="compositionally biased region" description="Polar residues" evidence="1">
    <location>
        <begin position="121"/>
        <end position="132"/>
    </location>
</feature>
<dbReference type="Pfam" id="PF05433">
    <property type="entry name" value="Rick_17kDa_Anti"/>
    <property type="match status" value="1"/>
</dbReference>
<dbReference type="InterPro" id="IPR008816">
    <property type="entry name" value="Gly_zipper_2TM_dom"/>
</dbReference>
<keyword evidence="2" id="KW-0732">Signal</keyword>
<evidence type="ECO:0000259" key="3">
    <source>
        <dbReference type="Pfam" id="PF05433"/>
    </source>
</evidence>
<dbReference type="GO" id="GO:0019867">
    <property type="term" value="C:outer membrane"/>
    <property type="evidence" value="ECO:0007669"/>
    <property type="project" value="InterPro"/>
</dbReference>
<evidence type="ECO:0000256" key="1">
    <source>
        <dbReference type="SAM" id="MobiDB-lite"/>
    </source>
</evidence>
<dbReference type="EMBL" id="RJJR01000004">
    <property type="protein sequence ID" value="RNI37882.1"/>
    <property type="molecule type" value="Genomic_DNA"/>
</dbReference>
<feature type="signal peptide" evidence="2">
    <location>
        <begin position="1"/>
        <end position="18"/>
    </location>
</feature>
<reference evidence="4 5" key="1">
    <citation type="submission" date="2018-11" db="EMBL/GenBank/DDBJ databases">
        <title>Draft genome sequence of Ferruginibacter sp. BO-59.</title>
        <authorList>
            <person name="Im W.T."/>
        </authorList>
    </citation>
    <scope>NUCLEOTIDE SEQUENCE [LARGE SCALE GENOMIC DNA]</scope>
    <source>
        <strain evidence="4 5">BO-59</strain>
    </source>
</reference>
<feature type="compositionally biased region" description="Low complexity" evidence="1">
    <location>
        <begin position="104"/>
        <end position="120"/>
    </location>
</feature>
<sequence>MKNLLLLIFIAVSFAACNSDPAKDSQRDIQLLPDAGAYTNNILTDTNSVAEAAPVREKVNEKPPVKTIVRTIVIERPAPQTGNVRKAVKRDDPVQDTEAQEPVSTSPTTTPSTQNTGGSNDSSTSPSETASAKNDEEVQKKGMSKAAQGAIIGGVAGAVGGAVISKKKGLGAVVGGIAGAAGGYIIGKKMDKKDNRFMIE</sequence>